<keyword evidence="4" id="KW-1185">Reference proteome</keyword>
<gene>
    <name evidence="3" type="ORF">CFP56_027766</name>
</gene>
<protein>
    <recommendedName>
        <fullName evidence="2">Neprosin activation peptide domain-containing protein</fullName>
    </recommendedName>
</protein>
<dbReference type="Proteomes" id="UP000237347">
    <property type="component" value="Unassembled WGS sequence"/>
</dbReference>
<feature type="chain" id="PRO_5043474669" description="Neprosin activation peptide domain-containing protein" evidence="1">
    <location>
        <begin position="25"/>
        <end position="85"/>
    </location>
</feature>
<proteinExistence type="predicted"/>
<comment type="caution">
    <text evidence="3">The sequence shown here is derived from an EMBL/GenBank/DDBJ whole genome shotgun (WGS) entry which is preliminary data.</text>
</comment>
<dbReference type="InterPro" id="IPR025521">
    <property type="entry name" value="Neprosin_propep"/>
</dbReference>
<keyword evidence="1" id="KW-0732">Signal</keyword>
<dbReference type="AlphaFoldDB" id="A0AAW0JVM2"/>
<evidence type="ECO:0000259" key="2">
    <source>
        <dbReference type="Pfam" id="PF14365"/>
    </source>
</evidence>
<dbReference type="Pfam" id="PF14365">
    <property type="entry name" value="Neprosin_AP"/>
    <property type="match status" value="1"/>
</dbReference>
<sequence>MANLINNKLECFMFYLLTLSYVLSDRFVDERRIGTTKLVKQKGRIKTIEGEDGDIIDCVDFYQHPAFDNPLLKNHSIQIVKEKNT</sequence>
<dbReference type="EMBL" id="PKMF04000453">
    <property type="protein sequence ID" value="KAK7831018.1"/>
    <property type="molecule type" value="Genomic_DNA"/>
</dbReference>
<reference evidence="3 4" key="1">
    <citation type="journal article" date="2018" name="Sci. Data">
        <title>The draft genome sequence of cork oak.</title>
        <authorList>
            <person name="Ramos A.M."/>
            <person name="Usie A."/>
            <person name="Barbosa P."/>
            <person name="Barros P.M."/>
            <person name="Capote T."/>
            <person name="Chaves I."/>
            <person name="Simoes F."/>
            <person name="Abreu I."/>
            <person name="Carrasquinho I."/>
            <person name="Faro C."/>
            <person name="Guimaraes J.B."/>
            <person name="Mendonca D."/>
            <person name="Nobrega F."/>
            <person name="Rodrigues L."/>
            <person name="Saibo N.J.M."/>
            <person name="Varela M.C."/>
            <person name="Egas C."/>
            <person name="Matos J."/>
            <person name="Miguel C.M."/>
            <person name="Oliveira M.M."/>
            <person name="Ricardo C.P."/>
            <person name="Goncalves S."/>
        </authorList>
    </citation>
    <scope>NUCLEOTIDE SEQUENCE [LARGE SCALE GENOMIC DNA]</scope>
    <source>
        <strain evidence="4">cv. HL8</strain>
    </source>
</reference>
<feature type="signal peptide" evidence="1">
    <location>
        <begin position="1"/>
        <end position="24"/>
    </location>
</feature>
<evidence type="ECO:0000256" key="1">
    <source>
        <dbReference type="SAM" id="SignalP"/>
    </source>
</evidence>
<evidence type="ECO:0000313" key="3">
    <source>
        <dbReference type="EMBL" id="KAK7831018.1"/>
    </source>
</evidence>
<organism evidence="3 4">
    <name type="scientific">Quercus suber</name>
    <name type="common">Cork oak</name>
    <dbReference type="NCBI Taxonomy" id="58331"/>
    <lineage>
        <taxon>Eukaryota</taxon>
        <taxon>Viridiplantae</taxon>
        <taxon>Streptophyta</taxon>
        <taxon>Embryophyta</taxon>
        <taxon>Tracheophyta</taxon>
        <taxon>Spermatophyta</taxon>
        <taxon>Magnoliopsida</taxon>
        <taxon>eudicotyledons</taxon>
        <taxon>Gunneridae</taxon>
        <taxon>Pentapetalae</taxon>
        <taxon>rosids</taxon>
        <taxon>fabids</taxon>
        <taxon>Fagales</taxon>
        <taxon>Fagaceae</taxon>
        <taxon>Quercus</taxon>
    </lineage>
</organism>
<feature type="domain" description="Neprosin activation peptide" evidence="2">
    <location>
        <begin position="47"/>
        <end position="81"/>
    </location>
</feature>
<evidence type="ECO:0000313" key="4">
    <source>
        <dbReference type="Proteomes" id="UP000237347"/>
    </source>
</evidence>
<accession>A0AAW0JVM2</accession>
<name>A0AAW0JVM2_QUESU</name>